<protein>
    <submittedName>
        <fullName evidence="6">Type 11 methyltransferase</fullName>
    </submittedName>
</protein>
<evidence type="ECO:0000256" key="1">
    <source>
        <dbReference type="ARBA" id="ARBA00005189"/>
    </source>
</evidence>
<comment type="pathway">
    <text evidence="1">Lipid metabolism.</text>
</comment>
<evidence type="ECO:0000313" key="7">
    <source>
        <dbReference type="Proteomes" id="UP000062973"/>
    </source>
</evidence>
<dbReference type="GO" id="GO:0008757">
    <property type="term" value="F:S-adenosylmethionine-dependent methyltransferase activity"/>
    <property type="evidence" value="ECO:0007669"/>
    <property type="project" value="InterPro"/>
</dbReference>
<dbReference type="PATRIC" id="fig|1068978.7.peg.4616"/>
<dbReference type="InterPro" id="IPR029063">
    <property type="entry name" value="SAM-dependent_MTases_sf"/>
</dbReference>
<dbReference type="KEGG" id="amq:AMETH_4311"/>
<dbReference type="HOGENOM" id="CLU_037990_2_5_11"/>
<dbReference type="OrthoDB" id="9777638at2"/>
<dbReference type="Gene3D" id="3.40.50.150">
    <property type="entry name" value="Vaccinia Virus protein VP39"/>
    <property type="match status" value="1"/>
</dbReference>
<proteinExistence type="predicted"/>
<comment type="pathway">
    <text evidence="4">Phospholipid metabolism.</text>
</comment>
<dbReference type="PANTHER" id="PTHR44307">
    <property type="entry name" value="PHOSPHOETHANOLAMINE METHYLTRANSFERASE"/>
    <property type="match status" value="1"/>
</dbReference>
<dbReference type="Proteomes" id="UP000062973">
    <property type="component" value="Chromosome"/>
</dbReference>
<keyword evidence="3 6" id="KW-0808">Transferase</keyword>
<dbReference type="EMBL" id="CP009110">
    <property type="protein sequence ID" value="AIJ24403.1"/>
    <property type="molecule type" value="Genomic_DNA"/>
</dbReference>
<dbReference type="AlphaFoldDB" id="A0A076MTZ3"/>
<evidence type="ECO:0000256" key="3">
    <source>
        <dbReference type="ARBA" id="ARBA00022679"/>
    </source>
</evidence>
<dbReference type="RefSeq" id="WP_017983236.1">
    <property type="nucleotide sequence ID" value="NZ_AQUL01000001.1"/>
</dbReference>
<dbReference type="STRING" id="1068978.AMETH_4311"/>
<organism evidence="6 7">
    <name type="scientific">Amycolatopsis methanolica 239</name>
    <dbReference type="NCBI Taxonomy" id="1068978"/>
    <lineage>
        <taxon>Bacteria</taxon>
        <taxon>Bacillati</taxon>
        <taxon>Actinomycetota</taxon>
        <taxon>Actinomycetes</taxon>
        <taxon>Pseudonocardiales</taxon>
        <taxon>Pseudonocardiaceae</taxon>
        <taxon>Amycolatopsis</taxon>
        <taxon>Amycolatopsis methanolica group</taxon>
    </lineage>
</organism>
<gene>
    <name evidence="6" type="ORF">AMETH_4311</name>
</gene>
<keyword evidence="2 6" id="KW-0489">Methyltransferase</keyword>
<evidence type="ECO:0000313" key="6">
    <source>
        <dbReference type="EMBL" id="AIJ24403.1"/>
    </source>
</evidence>
<dbReference type="GO" id="GO:0032259">
    <property type="term" value="P:methylation"/>
    <property type="evidence" value="ECO:0007669"/>
    <property type="project" value="UniProtKB-KW"/>
</dbReference>
<dbReference type="InterPro" id="IPR013216">
    <property type="entry name" value="Methyltransf_11"/>
</dbReference>
<dbReference type="CDD" id="cd02440">
    <property type="entry name" value="AdoMet_MTases"/>
    <property type="match status" value="1"/>
</dbReference>
<dbReference type="SUPFAM" id="SSF53335">
    <property type="entry name" value="S-adenosyl-L-methionine-dependent methyltransferases"/>
    <property type="match status" value="1"/>
</dbReference>
<evidence type="ECO:0000259" key="5">
    <source>
        <dbReference type="Pfam" id="PF08241"/>
    </source>
</evidence>
<name>A0A076MTZ3_AMYME</name>
<dbReference type="PANTHER" id="PTHR44307:SF2">
    <property type="entry name" value="PHOSPHOETHANOLAMINE METHYLTRANSFERASE ISOFORM X1"/>
    <property type="match status" value="1"/>
</dbReference>
<keyword evidence="7" id="KW-1185">Reference proteome</keyword>
<dbReference type="eggNOG" id="COG2226">
    <property type="taxonomic scope" value="Bacteria"/>
</dbReference>
<evidence type="ECO:0000256" key="4">
    <source>
        <dbReference type="ARBA" id="ARBA00025707"/>
    </source>
</evidence>
<feature type="domain" description="Methyltransferase type 11" evidence="5">
    <location>
        <begin position="49"/>
        <end position="143"/>
    </location>
</feature>
<sequence>MANEDEARDWNGDTGRYWAGHAEHYDAMLAHLTPHLLDAARIEPGERVLDIGCGCGTTTLLAAGRGAAVLGADLSGPMLAVARERAAGLDGVRFEQADVQVHDFGAGSFDVALSRFGVMFFDDPLAAFTNVTRALRPGGRLAFLCWQDLRENEHRVLALDAIAPHVDTTGAAPPGPGPFSFARPGYLRELLTGAGLTGIAVDEVRAPVRLGADAAAAADFLRHGAMLRAIFERYPAETVERAVAALTEALVPHETPDGVLLGAATWLVTARRP</sequence>
<reference evidence="6 7" key="1">
    <citation type="submission" date="2014-07" db="EMBL/GenBank/DDBJ databases">
        <title>Whole Genome Sequence of the Amycolatopsis methanolica 239.</title>
        <authorList>
            <person name="Tang B."/>
        </authorList>
    </citation>
    <scope>NUCLEOTIDE SEQUENCE [LARGE SCALE GENOMIC DNA]</scope>
    <source>
        <strain evidence="6 7">239</strain>
    </source>
</reference>
<accession>A0A076MTZ3</accession>
<evidence type="ECO:0000256" key="2">
    <source>
        <dbReference type="ARBA" id="ARBA00022603"/>
    </source>
</evidence>
<dbReference type="Pfam" id="PF08241">
    <property type="entry name" value="Methyltransf_11"/>
    <property type="match status" value="1"/>
</dbReference>